<gene>
    <name evidence="1" type="ORF">M404DRAFT_31247</name>
</gene>
<dbReference type="HOGENOM" id="CLU_1042504_0_0_1"/>
<name>A0A0C3NSX1_PISTI</name>
<reference evidence="1 2" key="1">
    <citation type="submission" date="2014-04" db="EMBL/GenBank/DDBJ databases">
        <authorList>
            <consortium name="DOE Joint Genome Institute"/>
            <person name="Kuo A."/>
            <person name="Kohler A."/>
            <person name="Costa M.D."/>
            <person name="Nagy L.G."/>
            <person name="Floudas D."/>
            <person name="Copeland A."/>
            <person name="Barry K.W."/>
            <person name="Cichocki N."/>
            <person name="Veneault-Fourrey C."/>
            <person name="LaButti K."/>
            <person name="Lindquist E.A."/>
            <person name="Lipzen A."/>
            <person name="Lundell T."/>
            <person name="Morin E."/>
            <person name="Murat C."/>
            <person name="Sun H."/>
            <person name="Tunlid A."/>
            <person name="Henrissat B."/>
            <person name="Grigoriev I.V."/>
            <person name="Hibbett D.S."/>
            <person name="Martin F."/>
            <person name="Nordberg H.P."/>
            <person name="Cantor M.N."/>
            <person name="Hua S.X."/>
        </authorList>
    </citation>
    <scope>NUCLEOTIDE SEQUENCE [LARGE SCALE GENOMIC DNA]</scope>
    <source>
        <strain evidence="1 2">Marx 270</strain>
    </source>
</reference>
<evidence type="ECO:0000313" key="2">
    <source>
        <dbReference type="Proteomes" id="UP000054217"/>
    </source>
</evidence>
<protein>
    <submittedName>
        <fullName evidence="1">Uncharacterized protein</fullName>
    </submittedName>
</protein>
<dbReference type="EMBL" id="KN832014">
    <property type="protein sequence ID" value="KIN98600.1"/>
    <property type="molecule type" value="Genomic_DNA"/>
</dbReference>
<organism evidence="1 2">
    <name type="scientific">Pisolithus tinctorius Marx 270</name>
    <dbReference type="NCBI Taxonomy" id="870435"/>
    <lineage>
        <taxon>Eukaryota</taxon>
        <taxon>Fungi</taxon>
        <taxon>Dikarya</taxon>
        <taxon>Basidiomycota</taxon>
        <taxon>Agaricomycotina</taxon>
        <taxon>Agaricomycetes</taxon>
        <taxon>Agaricomycetidae</taxon>
        <taxon>Boletales</taxon>
        <taxon>Sclerodermatineae</taxon>
        <taxon>Pisolithaceae</taxon>
        <taxon>Pisolithus</taxon>
    </lineage>
</organism>
<reference evidence="2" key="2">
    <citation type="submission" date="2015-01" db="EMBL/GenBank/DDBJ databases">
        <title>Evolutionary Origins and Diversification of the Mycorrhizal Mutualists.</title>
        <authorList>
            <consortium name="DOE Joint Genome Institute"/>
            <consortium name="Mycorrhizal Genomics Consortium"/>
            <person name="Kohler A."/>
            <person name="Kuo A."/>
            <person name="Nagy L.G."/>
            <person name="Floudas D."/>
            <person name="Copeland A."/>
            <person name="Barry K.W."/>
            <person name="Cichocki N."/>
            <person name="Veneault-Fourrey C."/>
            <person name="LaButti K."/>
            <person name="Lindquist E.A."/>
            <person name="Lipzen A."/>
            <person name="Lundell T."/>
            <person name="Morin E."/>
            <person name="Murat C."/>
            <person name="Riley R."/>
            <person name="Ohm R."/>
            <person name="Sun H."/>
            <person name="Tunlid A."/>
            <person name="Henrissat B."/>
            <person name="Grigoriev I.V."/>
            <person name="Hibbett D.S."/>
            <person name="Martin F."/>
        </authorList>
    </citation>
    <scope>NUCLEOTIDE SEQUENCE [LARGE SCALE GENOMIC DNA]</scope>
    <source>
        <strain evidence="2">Marx 270</strain>
    </source>
</reference>
<keyword evidence="2" id="KW-1185">Reference proteome</keyword>
<dbReference type="AlphaFoldDB" id="A0A0C3NSX1"/>
<dbReference type="Proteomes" id="UP000054217">
    <property type="component" value="Unassembled WGS sequence"/>
</dbReference>
<dbReference type="InParanoid" id="A0A0C3NSX1"/>
<proteinExistence type="predicted"/>
<sequence>MYYTLYRTATLELDEQENSGTLNLWKQFAARTFGGVRMRRLGGFLVARARQTSAPDPKTLRHVGPLRAVSAIALSSKGVPCLQGKAKDFARRRYPRPNYRTKRSRGGHFRCQLVSATDALTRRFRGLLAVSGSVFRRCGDKLVASHNASLPISWEIHNPALPIARQPARCFRSLKHDHDGPSSNFYFSRSAGGSRRLRLQIDAETLAPTTVDRSRIMTRASLTSPSEWRSQNPKVGSLDLHDQFYLAIGNAFVVCTGMRNPFNDSQK</sequence>
<evidence type="ECO:0000313" key="1">
    <source>
        <dbReference type="EMBL" id="KIN98600.1"/>
    </source>
</evidence>
<accession>A0A0C3NSX1</accession>